<gene>
    <name evidence="1" type="ORF">COA71_00990</name>
</gene>
<protein>
    <submittedName>
        <fullName evidence="1">Uncharacterized protein</fullName>
    </submittedName>
</protein>
<proteinExistence type="predicted"/>
<name>A0A2A5CIX9_9GAMM</name>
<comment type="caution">
    <text evidence="1">The sequence shown here is derived from an EMBL/GenBank/DDBJ whole genome shotgun (WGS) entry which is preliminary data.</text>
</comment>
<evidence type="ECO:0000313" key="2">
    <source>
        <dbReference type="Proteomes" id="UP000228987"/>
    </source>
</evidence>
<dbReference type="EMBL" id="NVWI01000001">
    <property type="protein sequence ID" value="PCJ43478.1"/>
    <property type="molecule type" value="Genomic_DNA"/>
</dbReference>
<reference evidence="2" key="1">
    <citation type="submission" date="2017-08" db="EMBL/GenBank/DDBJ databases">
        <title>A dynamic microbial community with high functional redundancy inhabits the cold, oxic subseafloor aquifer.</title>
        <authorList>
            <person name="Tully B.J."/>
            <person name="Wheat C.G."/>
            <person name="Glazer B.T."/>
            <person name="Huber J.A."/>
        </authorList>
    </citation>
    <scope>NUCLEOTIDE SEQUENCE [LARGE SCALE GENOMIC DNA]</scope>
</reference>
<dbReference type="AlphaFoldDB" id="A0A2A5CIX9"/>
<dbReference type="Proteomes" id="UP000228987">
    <property type="component" value="Unassembled WGS sequence"/>
</dbReference>
<sequence length="68" mass="7292">MGAVLSPCFTPTVKNKVLKFNFGLHVSIADLASSKVHAISNSDNLIQTKIFIESPSSGFKTGKRARAD</sequence>
<organism evidence="1 2">
    <name type="scientific">SAR86 cluster bacterium</name>
    <dbReference type="NCBI Taxonomy" id="2030880"/>
    <lineage>
        <taxon>Bacteria</taxon>
        <taxon>Pseudomonadati</taxon>
        <taxon>Pseudomonadota</taxon>
        <taxon>Gammaproteobacteria</taxon>
        <taxon>SAR86 cluster</taxon>
    </lineage>
</organism>
<evidence type="ECO:0000313" key="1">
    <source>
        <dbReference type="EMBL" id="PCJ43478.1"/>
    </source>
</evidence>
<accession>A0A2A5CIX9</accession>